<accession>A0AAU0F0L8</accession>
<dbReference type="SUPFAM" id="SSF53850">
    <property type="entry name" value="Periplasmic binding protein-like II"/>
    <property type="match status" value="1"/>
</dbReference>
<keyword evidence="5" id="KW-1185">Reference proteome</keyword>
<gene>
    <name evidence="4" type="primary">pstS</name>
    <name evidence="4" type="ORF">BPO_0939</name>
</gene>
<evidence type="ECO:0000256" key="1">
    <source>
        <dbReference type="ARBA" id="ARBA00022729"/>
    </source>
</evidence>
<feature type="signal peptide" evidence="2">
    <location>
        <begin position="1"/>
        <end position="22"/>
    </location>
</feature>
<dbReference type="Proteomes" id="UP001432059">
    <property type="component" value="Chromosome"/>
</dbReference>
<feature type="chain" id="PRO_5043703621" evidence="2">
    <location>
        <begin position="23"/>
        <end position="297"/>
    </location>
</feature>
<dbReference type="KEGG" id="bpor:BPO_0939"/>
<keyword evidence="1 2" id="KW-0732">Signal</keyword>
<proteinExistence type="predicted"/>
<evidence type="ECO:0000256" key="2">
    <source>
        <dbReference type="SAM" id="SignalP"/>
    </source>
</evidence>
<evidence type="ECO:0000313" key="4">
    <source>
        <dbReference type="EMBL" id="WOC51586.1"/>
    </source>
</evidence>
<dbReference type="EMBL" id="CP136426">
    <property type="protein sequence ID" value="WOC51586.1"/>
    <property type="molecule type" value="Genomic_DNA"/>
</dbReference>
<reference evidence="4" key="1">
    <citation type="submission" date="2023-10" db="EMBL/GenBank/DDBJ databases">
        <title>Characterization and whole genome sequencing of a novel strain of Bergeyella porcorum QD2021 isolated from pig.</title>
        <authorList>
            <person name="Liu G."/>
            <person name="Chen C."/>
            <person name="Han X."/>
        </authorList>
    </citation>
    <scope>NUCLEOTIDE SEQUENCE</scope>
    <source>
        <strain evidence="4">QD2021</strain>
    </source>
</reference>
<protein>
    <submittedName>
        <fullName evidence="4">Phosphate transport system substrate-binding protein</fullName>
    </submittedName>
</protein>
<dbReference type="Gene3D" id="3.40.190.10">
    <property type="entry name" value="Periplasmic binding protein-like II"/>
    <property type="match status" value="2"/>
</dbReference>
<dbReference type="PANTHER" id="PTHR30570:SF1">
    <property type="entry name" value="PHOSPHATE-BINDING PROTEIN PSTS"/>
    <property type="match status" value="1"/>
</dbReference>
<dbReference type="InterPro" id="IPR024370">
    <property type="entry name" value="PBP_domain"/>
</dbReference>
<dbReference type="PANTHER" id="PTHR30570">
    <property type="entry name" value="PERIPLASMIC PHOSPHATE BINDING COMPONENT OF PHOSPHATE ABC TRANSPORTER"/>
    <property type="match status" value="1"/>
</dbReference>
<evidence type="ECO:0000313" key="5">
    <source>
        <dbReference type="Proteomes" id="UP001432059"/>
    </source>
</evidence>
<dbReference type="PROSITE" id="PS51257">
    <property type="entry name" value="PROKAR_LIPOPROTEIN"/>
    <property type="match status" value="1"/>
</dbReference>
<dbReference type="Pfam" id="PF12849">
    <property type="entry name" value="PBP_like_2"/>
    <property type="match status" value="1"/>
</dbReference>
<sequence>MSNFKRTLGIVFSLFLLLGGFASCSKEEQSKKDFVYNKGKLTILTDDAFKSVATAIAEAYAIRYPESEVKVEVKKEDLAFLDLLNHQSKLVIMSRQLSEEEIKEYERVVDLKFNPAHFAADAVVFVVPKDSPKEFITEEEIKQALNSEDKPLVFDGTNSGNLNFVAQKFNKKPTELKFSTISGNENVIKEISKYSGKIGVVSLNTISRPYGKEAMKLREMVKVLPVKKDGKLIQPMAQNLIEFQYPFTRVLYFLSNEGNFGIANGVMRFACTQIGQIVVEKEGLQPYYLFKREVEMR</sequence>
<name>A0AAU0F0L8_9FLAO</name>
<dbReference type="AlphaFoldDB" id="A0AAU0F0L8"/>
<evidence type="ECO:0000259" key="3">
    <source>
        <dbReference type="Pfam" id="PF12849"/>
    </source>
</evidence>
<feature type="domain" description="PBP" evidence="3">
    <location>
        <begin position="38"/>
        <end position="270"/>
    </location>
</feature>
<dbReference type="InterPro" id="IPR050811">
    <property type="entry name" value="Phosphate_ABC_transporter"/>
</dbReference>
<organism evidence="4 5">
    <name type="scientific">Bergeyella porcorum</name>
    <dbReference type="NCBI Taxonomy" id="1735111"/>
    <lineage>
        <taxon>Bacteria</taxon>
        <taxon>Pseudomonadati</taxon>
        <taxon>Bacteroidota</taxon>
        <taxon>Flavobacteriia</taxon>
        <taxon>Flavobacteriales</taxon>
        <taxon>Weeksellaceae</taxon>
        <taxon>Bergeyella</taxon>
    </lineage>
</organism>